<accession>A0A0F9VMD6</accession>
<comment type="caution">
    <text evidence="1">The sequence shown here is derived from an EMBL/GenBank/DDBJ whole genome shotgun (WGS) entry which is preliminary data.</text>
</comment>
<gene>
    <name evidence="1" type="ORF">LCGC14_0466180</name>
</gene>
<dbReference type="EMBL" id="LAZR01000486">
    <property type="protein sequence ID" value="KKN66938.1"/>
    <property type="molecule type" value="Genomic_DNA"/>
</dbReference>
<sequence length="159" mass="17925">MKNPLFFIGVLASILIGCTPKIPLTAIHYKPVPPLTKPPRFESAVNPMVTHTSPIRSATAQWAAQEEIQVSSDYITDLNEVFAVGKEALQTGIENMSWPKRVALYAQLEHMVTLTTNQKLQAQTERLLVDFKIGLELIDERTVKKALENIRKIREMIND</sequence>
<name>A0A0F9VMD6_9ZZZZ</name>
<proteinExistence type="predicted"/>
<protein>
    <recommendedName>
        <fullName evidence="2">Lipoprotein</fullName>
    </recommendedName>
</protein>
<organism evidence="1">
    <name type="scientific">marine sediment metagenome</name>
    <dbReference type="NCBI Taxonomy" id="412755"/>
    <lineage>
        <taxon>unclassified sequences</taxon>
        <taxon>metagenomes</taxon>
        <taxon>ecological metagenomes</taxon>
    </lineage>
</organism>
<evidence type="ECO:0008006" key="2">
    <source>
        <dbReference type="Google" id="ProtNLM"/>
    </source>
</evidence>
<dbReference type="AlphaFoldDB" id="A0A0F9VMD6"/>
<evidence type="ECO:0000313" key="1">
    <source>
        <dbReference type="EMBL" id="KKN66938.1"/>
    </source>
</evidence>
<reference evidence="1" key="1">
    <citation type="journal article" date="2015" name="Nature">
        <title>Complex archaea that bridge the gap between prokaryotes and eukaryotes.</title>
        <authorList>
            <person name="Spang A."/>
            <person name="Saw J.H."/>
            <person name="Jorgensen S.L."/>
            <person name="Zaremba-Niedzwiedzka K."/>
            <person name="Martijn J."/>
            <person name="Lind A.E."/>
            <person name="van Eijk R."/>
            <person name="Schleper C."/>
            <person name="Guy L."/>
            <person name="Ettema T.J."/>
        </authorList>
    </citation>
    <scope>NUCLEOTIDE SEQUENCE</scope>
</reference>
<dbReference type="PROSITE" id="PS51257">
    <property type="entry name" value="PROKAR_LIPOPROTEIN"/>
    <property type="match status" value="1"/>
</dbReference>